<accession>A0A8S9Y0Q2</accession>
<proteinExistence type="predicted"/>
<keyword evidence="2" id="KW-1185">Reference proteome</keyword>
<gene>
    <name evidence="1" type="ORF">GE061_009614</name>
</gene>
<sequence length="87" mass="9885">MLDVNERKRSSDRLIECDQGSCGGRNRSRRRHSAAQVHSCSSFLSNAPLLVKPKGLHNQESFGNALLHDCFKCWCRCDKRCGKGKHR</sequence>
<comment type="caution">
    <text evidence="1">The sequence shown here is derived from an EMBL/GenBank/DDBJ whole genome shotgun (WGS) entry which is preliminary data.</text>
</comment>
<dbReference type="Proteomes" id="UP000466442">
    <property type="component" value="Unassembled WGS sequence"/>
</dbReference>
<evidence type="ECO:0000313" key="1">
    <source>
        <dbReference type="EMBL" id="KAF6214870.1"/>
    </source>
</evidence>
<dbReference type="EMBL" id="WIXP02000002">
    <property type="protein sequence ID" value="KAF6214870.1"/>
    <property type="molecule type" value="Genomic_DNA"/>
</dbReference>
<protein>
    <submittedName>
        <fullName evidence="1">Uncharacterized protein</fullName>
    </submittedName>
</protein>
<reference evidence="1" key="1">
    <citation type="journal article" date="2021" name="Mol. Ecol. Resour.">
        <title>Apolygus lucorum genome provides insights into omnivorousness and mesophyll feeding.</title>
        <authorList>
            <person name="Liu Y."/>
            <person name="Liu H."/>
            <person name="Wang H."/>
            <person name="Huang T."/>
            <person name="Liu B."/>
            <person name="Yang B."/>
            <person name="Yin L."/>
            <person name="Li B."/>
            <person name="Zhang Y."/>
            <person name="Zhang S."/>
            <person name="Jiang F."/>
            <person name="Zhang X."/>
            <person name="Ren Y."/>
            <person name="Wang B."/>
            <person name="Wang S."/>
            <person name="Lu Y."/>
            <person name="Wu K."/>
            <person name="Fan W."/>
            <person name="Wang G."/>
        </authorList>
    </citation>
    <scope>NUCLEOTIDE SEQUENCE</scope>
    <source>
        <strain evidence="1">12Hb</strain>
    </source>
</reference>
<dbReference type="AlphaFoldDB" id="A0A8S9Y0Q2"/>
<organism evidence="1 2">
    <name type="scientific">Apolygus lucorum</name>
    <name type="common">Small green plant bug</name>
    <name type="synonym">Lygocoris lucorum</name>
    <dbReference type="NCBI Taxonomy" id="248454"/>
    <lineage>
        <taxon>Eukaryota</taxon>
        <taxon>Metazoa</taxon>
        <taxon>Ecdysozoa</taxon>
        <taxon>Arthropoda</taxon>
        <taxon>Hexapoda</taxon>
        <taxon>Insecta</taxon>
        <taxon>Pterygota</taxon>
        <taxon>Neoptera</taxon>
        <taxon>Paraneoptera</taxon>
        <taxon>Hemiptera</taxon>
        <taxon>Heteroptera</taxon>
        <taxon>Panheteroptera</taxon>
        <taxon>Cimicomorpha</taxon>
        <taxon>Miridae</taxon>
        <taxon>Mirini</taxon>
        <taxon>Apolygus</taxon>
    </lineage>
</organism>
<name>A0A8S9Y0Q2_APOLU</name>
<evidence type="ECO:0000313" key="2">
    <source>
        <dbReference type="Proteomes" id="UP000466442"/>
    </source>
</evidence>